<accession>M3GCK9</accession>
<evidence type="ECO:0000313" key="2">
    <source>
        <dbReference type="Proteomes" id="UP000011770"/>
    </source>
</evidence>
<name>M3GCK9_9LEPT</name>
<dbReference type="AlphaFoldDB" id="M3GCK9"/>
<gene>
    <name evidence="1" type="ORF">LEP1GSC188_1383</name>
</gene>
<evidence type="ECO:0008006" key="3">
    <source>
        <dbReference type="Google" id="ProtNLM"/>
    </source>
</evidence>
<dbReference type="PROSITE" id="PS51257">
    <property type="entry name" value="PROKAR_LIPOPROTEIN"/>
    <property type="match status" value="1"/>
</dbReference>
<sequence length="67" mass="7866">MKTKFILNFWVLIILAACDDIEKEKEDDSKLLYSLIALPHPLDRAENYDRDVKIVTHTEGDFRFLVV</sequence>
<protein>
    <recommendedName>
        <fullName evidence="3">Lipoprotein</fullName>
    </recommendedName>
</protein>
<evidence type="ECO:0000313" key="1">
    <source>
        <dbReference type="EMBL" id="EMF83634.1"/>
    </source>
</evidence>
<dbReference type="EMBL" id="AHOR02000012">
    <property type="protein sequence ID" value="EMF83634.1"/>
    <property type="molecule type" value="Genomic_DNA"/>
</dbReference>
<comment type="caution">
    <text evidence="1">The sequence shown here is derived from an EMBL/GenBank/DDBJ whole genome shotgun (WGS) entry which is preliminary data.</text>
</comment>
<reference evidence="1 2" key="1">
    <citation type="submission" date="2013-01" db="EMBL/GenBank/DDBJ databases">
        <authorList>
            <person name="Harkins D.M."/>
            <person name="Durkin A.S."/>
            <person name="Brinkac L.M."/>
            <person name="Haft D.H."/>
            <person name="Selengut J.D."/>
            <person name="Sanka R."/>
            <person name="DePew J."/>
            <person name="Purushe J."/>
            <person name="Tulsiani S.M."/>
            <person name="Graham G.C."/>
            <person name="Burns M.-A."/>
            <person name="Dohnt M.F."/>
            <person name="Smythe L.D."/>
            <person name="McKay D.B."/>
            <person name="Craig S.B."/>
            <person name="Vinetz J.M."/>
            <person name="Sutton G.G."/>
            <person name="Nierman W.C."/>
            <person name="Fouts D.E."/>
        </authorList>
    </citation>
    <scope>NUCLEOTIDE SEQUENCE [LARGE SCALE GENOMIC DNA]</scope>
    <source>
        <strain evidence="1 2">LT2116</strain>
    </source>
</reference>
<proteinExistence type="predicted"/>
<dbReference type="Proteomes" id="UP000011770">
    <property type="component" value="Unassembled WGS sequence"/>
</dbReference>
<organism evidence="1 2">
    <name type="scientific">Leptospira weilii serovar Topaz str. LT2116</name>
    <dbReference type="NCBI Taxonomy" id="1088540"/>
    <lineage>
        <taxon>Bacteria</taxon>
        <taxon>Pseudomonadati</taxon>
        <taxon>Spirochaetota</taxon>
        <taxon>Spirochaetia</taxon>
        <taxon>Leptospirales</taxon>
        <taxon>Leptospiraceae</taxon>
        <taxon>Leptospira</taxon>
    </lineage>
</organism>